<protein>
    <submittedName>
        <fullName evidence="1">Uncharacterized protein</fullName>
    </submittedName>
</protein>
<gene>
    <name evidence="1" type="ORF">RHMOL_Rhmol04G0010600</name>
</gene>
<accession>A0ACC0NVQ6</accession>
<sequence>MEESQEILLKSLANSGVAIPPGVSSIRDLTPATLFSICAQSLRLVDDATSLPASLPDSMADRLKICTDLAAAVSDLGFIGDLITEYICCIRQFLYPSEEDLYKLVRFLVKRLSELPEEHGEAADKMNNTTSTITKQNDFKDSSSKEWTENANAHRADLNFDGARTKLEDLRLDTEMPESSSTRSAHAVISGSHKTSLIQQRIGHNEEDMRSLQNQNESMERLVNAAIEASGNEESGGPMDDKHVLEFKQKLIDPRNQSSEMRHKIGKLRTQEKVLMEETSSKALEAQHLEEEHDLLKSAAQMAFDDQHTAESYIAQLNERVDAIRGHLIELERQRDILIKPLEENRRSLEEALSATKPEAAGKLKILKEIELEIEAVLSETKKREEEHSKLSADLDNQPNLASRRSYIQRITEITKNSRKQDADIERILKETRELQLESNSIQERLHRTYAVVDETVFREAKKDMVGRQAYRLLTSIHETFEQISDKILSTDRLRREADEHEAKLSALARRSFNVDKLKADLDAIRRENEYLEQRLLNC</sequence>
<organism evidence="1 2">
    <name type="scientific">Rhododendron molle</name>
    <name type="common">Chinese azalea</name>
    <name type="synonym">Azalea mollis</name>
    <dbReference type="NCBI Taxonomy" id="49168"/>
    <lineage>
        <taxon>Eukaryota</taxon>
        <taxon>Viridiplantae</taxon>
        <taxon>Streptophyta</taxon>
        <taxon>Embryophyta</taxon>
        <taxon>Tracheophyta</taxon>
        <taxon>Spermatophyta</taxon>
        <taxon>Magnoliopsida</taxon>
        <taxon>eudicotyledons</taxon>
        <taxon>Gunneridae</taxon>
        <taxon>Pentapetalae</taxon>
        <taxon>asterids</taxon>
        <taxon>Ericales</taxon>
        <taxon>Ericaceae</taxon>
        <taxon>Ericoideae</taxon>
        <taxon>Rhodoreae</taxon>
        <taxon>Rhododendron</taxon>
    </lineage>
</organism>
<dbReference type="EMBL" id="CM046391">
    <property type="protein sequence ID" value="KAI8557433.1"/>
    <property type="molecule type" value="Genomic_DNA"/>
</dbReference>
<evidence type="ECO:0000313" key="2">
    <source>
        <dbReference type="Proteomes" id="UP001062846"/>
    </source>
</evidence>
<name>A0ACC0NVQ6_RHOML</name>
<comment type="caution">
    <text evidence="1">The sequence shown here is derived from an EMBL/GenBank/DDBJ whole genome shotgun (WGS) entry which is preliminary data.</text>
</comment>
<evidence type="ECO:0000313" key="1">
    <source>
        <dbReference type="EMBL" id="KAI8557433.1"/>
    </source>
</evidence>
<reference evidence="1" key="1">
    <citation type="submission" date="2022-02" db="EMBL/GenBank/DDBJ databases">
        <title>Plant Genome Project.</title>
        <authorList>
            <person name="Zhang R.-G."/>
        </authorList>
    </citation>
    <scope>NUCLEOTIDE SEQUENCE</scope>
    <source>
        <strain evidence="1">AT1</strain>
    </source>
</reference>
<dbReference type="Proteomes" id="UP001062846">
    <property type="component" value="Chromosome 4"/>
</dbReference>
<proteinExistence type="predicted"/>
<keyword evidence="2" id="KW-1185">Reference proteome</keyword>